<dbReference type="GO" id="GO:0080043">
    <property type="term" value="F:quercetin 3-O-glucosyltransferase activity"/>
    <property type="evidence" value="ECO:0007669"/>
    <property type="project" value="TreeGrafter"/>
</dbReference>
<evidence type="ECO:0000313" key="3">
    <source>
        <dbReference type="EMBL" id="KAG6629026.1"/>
    </source>
</evidence>
<protein>
    <submittedName>
        <fullName evidence="3">Uncharacterized protein</fullName>
    </submittedName>
</protein>
<evidence type="ECO:0000256" key="2">
    <source>
        <dbReference type="ARBA" id="ARBA00022679"/>
    </source>
</evidence>
<sequence>MDLSSSDRTRICHVVALPIPGRGHINPMMNLCKSLIAKNPDLFITFVVTEEWFGFIGGEPKPENLKFGTIPNVIPTEIGRAKDAPGHYVEVLKKMKAPVEELLDQRLVLPATTMIADTYFTWAVELGKKRNIQVASLWTMSAMMYSVFHHFDLLVQHHHFPIDSLAERGDEHVDYIPGVPSTRIADLPTCLYGKGLTVLDKALEAISWVSKAHCLLLASVYELETQAIESLKQHVAVPIYHIGPTIPYFKLQENLSPQSSFDTAHHFKWLDLQPKASVLYVSQGSIHSVSSAQMDEIAAGLRQSGVRFFWVARAESSQIKEISGNKGLVVPWCDQLRVLCHPSIGGFWSHCGWNSTSEAVFAGLPMLSFPIYWDQVSNTKMVADDWKIGWRVIKKDLDAEKSLVGREEIAGLVHRLMDLESSEGKEMRRKAKELQKICLQAIQRGGSTDSSIDAFACDISSSCQRH</sequence>
<organism evidence="3 4">
    <name type="scientific">Carya illinoinensis</name>
    <name type="common">Pecan</name>
    <dbReference type="NCBI Taxonomy" id="32201"/>
    <lineage>
        <taxon>Eukaryota</taxon>
        <taxon>Viridiplantae</taxon>
        <taxon>Streptophyta</taxon>
        <taxon>Embryophyta</taxon>
        <taxon>Tracheophyta</taxon>
        <taxon>Spermatophyta</taxon>
        <taxon>Magnoliopsida</taxon>
        <taxon>eudicotyledons</taxon>
        <taxon>Gunneridae</taxon>
        <taxon>Pentapetalae</taxon>
        <taxon>rosids</taxon>
        <taxon>fabids</taxon>
        <taxon>Fagales</taxon>
        <taxon>Juglandaceae</taxon>
        <taxon>Carya</taxon>
    </lineage>
</organism>
<name>A0A8T1NB94_CARIL</name>
<dbReference type="PANTHER" id="PTHR11926:SF774">
    <property type="entry name" value="UDP-GLYCOSYLTRANSFERASE 85A1-RELATED"/>
    <property type="match status" value="1"/>
</dbReference>
<comment type="similarity">
    <text evidence="1">Belongs to the UDP-glycosyltransferase family.</text>
</comment>
<dbReference type="PANTHER" id="PTHR11926">
    <property type="entry name" value="GLUCOSYL/GLUCURONOSYL TRANSFERASES"/>
    <property type="match status" value="1"/>
</dbReference>
<proteinExistence type="inferred from homology"/>
<gene>
    <name evidence="3" type="ORF">CIPAW_14G054800</name>
</gene>
<dbReference type="Proteomes" id="UP000811609">
    <property type="component" value="Chromosome 14"/>
</dbReference>
<comment type="caution">
    <text evidence="3">The sequence shown here is derived from an EMBL/GenBank/DDBJ whole genome shotgun (WGS) entry which is preliminary data.</text>
</comment>
<dbReference type="EMBL" id="CM031822">
    <property type="protein sequence ID" value="KAG6629026.1"/>
    <property type="molecule type" value="Genomic_DNA"/>
</dbReference>
<dbReference type="Pfam" id="PF00201">
    <property type="entry name" value="UDPGT"/>
    <property type="match status" value="1"/>
</dbReference>
<evidence type="ECO:0000256" key="1">
    <source>
        <dbReference type="ARBA" id="ARBA00009995"/>
    </source>
</evidence>
<dbReference type="InterPro" id="IPR002213">
    <property type="entry name" value="UDP_glucos_trans"/>
</dbReference>
<keyword evidence="4" id="KW-1185">Reference proteome</keyword>
<keyword evidence="2" id="KW-0808">Transferase</keyword>
<dbReference type="AlphaFoldDB" id="A0A8T1NB94"/>
<dbReference type="GO" id="GO:0080044">
    <property type="term" value="F:quercetin 7-O-glucosyltransferase activity"/>
    <property type="evidence" value="ECO:0007669"/>
    <property type="project" value="TreeGrafter"/>
</dbReference>
<dbReference type="CDD" id="cd03784">
    <property type="entry name" value="GT1_Gtf-like"/>
    <property type="match status" value="1"/>
</dbReference>
<accession>A0A8T1NB94</accession>
<reference evidence="3" key="1">
    <citation type="submission" date="2020-12" db="EMBL/GenBank/DDBJ databases">
        <title>WGS assembly of Carya illinoinensis cv. Pawnee.</title>
        <authorList>
            <person name="Platts A."/>
            <person name="Shu S."/>
            <person name="Wright S."/>
            <person name="Barry K."/>
            <person name="Edger P."/>
            <person name="Pires J.C."/>
            <person name="Schmutz J."/>
        </authorList>
    </citation>
    <scope>NUCLEOTIDE SEQUENCE</scope>
    <source>
        <tissue evidence="3">Leaf</tissue>
    </source>
</reference>
<evidence type="ECO:0000313" key="4">
    <source>
        <dbReference type="Proteomes" id="UP000811609"/>
    </source>
</evidence>
<dbReference type="FunFam" id="3.40.50.2000:FF:000138">
    <property type="entry name" value="Glycosyltransferase"/>
    <property type="match status" value="1"/>
</dbReference>